<protein>
    <recommendedName>
        <fullName evidence="4">GIY-YIG domain-containing protein</fullName>
    </recommendedName>
</protein>
<organism evidence="2 3">
    <name type="scientific">Mumia flava</name>
    <dbReference type="NCBI Taxonomy" id="1348852"/>
    <lineage>
        <taxon>Bacteria</taxon>
        <taxon>Bacillati</taxon>
        <taxon>Actinomycetota</taxon>
        <taxon>Actinomycetes</taxon>
        <taxon>Propionibacteriales</taxon>
        <taxon>Nocardioidaceae</taxon>
        <taxon>Mumia</taxon>
    </lineage>
</organism>
<keyword evidence="3" id="KW-1185">Reference proteome</keyword>
<feature type="region of interest" description="Disordered" evidence="1">
    <location>
        <begin position="1"/>
        <end position="44"/>
    </location>
</feature>
<evidence type="ECO:0000256" key="1">
    <source>
        <dbReference type="SAM" id="MobiDB-lite"/>
    </source>
</evidence>
<reference evidence="2 3" key="1">
    <citation type="submission" date="2017-11" db="EMBL/GenBank/DDBJ databases">
        <title>Genomic Encyclopedia of Archaeal and Bacterial Type Strains, Phase II (KMG-II): From Individual Species to Whole Genera.</title>
        <authorList>
            <person name="Goeker M."/>
        </authorList>
    </citation>
    <scope>NUCLEOTIDE SEQUENCE [LARGE SCALE GENOMIC DNA]</scope>
    <source>
        <strain evidence="2 3">DSM 27763</strain>
    </source>
</reference>
<sequence>MTAATSQGHKGGDGVRRRVRPRRLRRSAPVGPLAYESVEPPAPEPAALGQRQLVSAWREAVALEESSPLLGDWARWLTLSKTPDYTAASRPLEMLTVRRGDIVDPLVWPPGAIPRVYIAFDGSEAVYVGQTTMRLLERVRLHFGSQSTADQREKAGTWEFIVSVAFAGLRHGELGRLESSAADWVLPAHRRAGRRHPRTW</sequence>
<feature type="compositionally biased region" description="Basic residues" evidence="1">
    <location>
        <begin position="17"/>
        <end position="26"/>
    </location>
</feature>
<name>A0A0B2B3B3_9ACTN</name>
<evidence type="ECO:0008006" key="4">
    <source>
        <dbReference type="Google" id="ProtNLM"/>
    </source>
</evidence>
<dbReference type="AlphaFoldDB" id="A0A0B2B3B3"/>
<gene>
    <name evidence="2" type="ORF">CLV56_0971</name>
</gene>
<comment type="caution">
    <text evidence="2">The sequence shown here is derived from an EMBL/GenBank/DDBJ whole genome shotgun (WGS) entry which is preliminary data.</text>
</comment>
<dbReference type="EMBL" id="PGEZ01000001">
    <property type="protein sequence ID" value="PJJ56760.1"/>
    <property type="molecule type" value="Genomic_DNA"/>
</dbReference>
<proteinExistence type="predicted"/>
<evidence type="ECO:0000313" key="3">
    <source>
        <dbReference type="Proteomes" id="UP000230842"/>
    </source>
</evidence>
<accession>A0A0B2B3B3</accession>
<dbReference type="Proteomes" id="UP000230842">
    <property type="component" value="Unassembled WGS sequence"/>
</dbReference>
<evidence type="ECO:0000313" key="2">
    <source>
        <dbReference type="EMBL" id="PJJ56760.1"/>
    </source>
</evidence>